<dbReference type="PATRIC" id="fig|1133568.3.peg.2438"/>
<dbReference type="GO" id="GO:0016740">
    <property type="term" value="F:transferase activity"/>
    <property type="evidence" value="ECO:0007669"/>
    <property type="project" value="UniProtKB-KW"/>
</dbReference>
<evidence type="ECO:0000313" key="2">
    <source>
        <dbReference type="Proteomes" id="UP000007346"/>
    </source>
</evidence>
<name>J9USD8_BRAPL</name>
<dbReference type="RefSeq" id="WP_014936762.1">
    <property type="nucleotide sequence ID" value="NC_018607.1"/>
</dbReference>
<dbReference type="EMBL" id="CP003490">
    <property type="protein sequence ID" value="AFR71760.1"/>
    <property type="molecule type" value="Genomic_DNA"/>
</dbReference>
<dbReference type="KEGG" id="bpj:B2904_orf2434"/>
<accession>J9USD8</accession>
<sequence length="65" mass="7686">MSFLRKFVKKIPAASRGFEIETELTIYALQMRLPVGEVPAKYFKRPETHIQNSIHLEMVLEYYLL</sequence>
<reference evidence="1 2" key="1">
    <citation type="journal article" date="2012" name="BMC Genomics">
        <title>Comparative genomics of Brachyspira pilosicoli strains: genome rearrangements, reductions and correlation of genetic compliment with phenotypic diversity.</title>
        <authorList>
            <person name="Mappley L.J."/>
            <person name="Black M.L."/>
            <person name="Abuoun M."/>
            <person name="Darby A.C."/>
            <person name="Woodward M.J."/>
            <person name="Parkhill J."/>
            <person name="Turner A.K."/>
            <person name="Bellgard M.I."/>
            <person name="La T."/>
            <person name="Phillips N.D."/>
            <person name="La Ragione R.M."/>
            <person name="Hampson D.J."/>
        </authorList>
    </citation>
    <scope>NUCLEOTIDE SEQUENCE [LARGE SCALE GENOMIC DNA]</scope>
    <source>
        <strain evidence="1">B2904</strain>
    </source>
</reference>
<protein>
    <submittedName>
        <fullName evidence="1">Glycosyl transferase, family 2</fullName>
    </submittedName>
</protein>
<organism evidence="1 2">
    <name type="scientific">Brachyspira pilosicoli B2904</name>
    <dbReference type="NCBI Taxonomy" id="1133568"/>
    <lineage>
        <taxon>Bacteria</taxon>
        <taxon>Pseudomonadati</taxon>
        <taxon>Spirochaetota</taxon>
        <taxon>Spirochaetia</taxon>
        <taxon>Brachyspirales</taxon>
        <taxon>Brachyspiraceae</taxon>
        <taxon>Brachyspira</taxon>
    </lineage>
</organism>
<evidence type="ECO:0000313" key="1">
    <source>
        <dbReference type="EMBL" id="AFR71760.1"/>
    </source>
</evidence>
<proteinExistence type="predicted"/>
<dbReference type="AlphaFoldDB" id="J9USD8"/>
<gene>
    <name evidence="1" type="ORF">B2904_orf2434</name>
</gene>
<dbReference type="HOGENOM" id="CLU_2841199_0_0_12"/>
<dbReference type="Proteomes" id="UP000007346">
    <property type="component" value="Chromosome"/>
</dbReference>
<keyword evidence="1" id="KW-0808">Transferase</keyword>